<gene>
    <name evidence="4" type="primary">LOC111466879</name>
</gene>
<keyword evidence="1" id="KW-0813">Transport</keyword>
<dbReference type="PANTHER" id="PTHR21426:SF13">
    <property type="entry name" value="OS08G0566700 PROTEIN"/>
    <property type="match status" value="1"/>
</dbReference>
<dbReference type="GO" id="GO:0000145">
    <property type="term" value="C:exocyst"/>
    <property type="evidence" value="ECO:0007669"/>
    <property type="project" value="InterPro"/>
</dbReference>
<reference evidence="4" key="1">
    <citation type="submission" date="2025-08" db="UniProtKB">
        <authorList>
            <consortium name="RefSeq"/>
        </authorList>
    </citation>
    <scope>IDENTIFICATION</scope>
    <source>
        <tissue evidence="4">Young leaves</tissue>
    </source>
</reference>
<dbReference type="AlphaFoldDB" id="A0A6J1HQH6"/>
<dbReference type="GO" id="GO:0006893">
    <property type="term" value="P:Golgi to plasma membrane transport"/>
    <property type="evidence" value="ECO:0007669"/>
    <property type="project" value="TreeGrafter"/>
</dbReference>
<protein>
    <submittedName>
        <fullName evidence="4">Uncharacterized protein LOC111466879</fullName>
    </submittedName>
</protein>
<dbReference type="PANTHER" id="PTHR21426">
    <property type="entry name" value="EXOCYST COMPLEX COMPONENT 8"/>
    <property type="match status" value="1"/>
</dbReference>
<feature type="compositionally biased region" description="Polar residues" evidence="2">
    <location>
        <begin position="223"/>
        <end position="232"/>
    </location>
</feature>
<evidence type="ECO:0000256" key="1">
    <source>
        <dbReference type="ARBA" id="ARBA00022448"/>
    </source>
</evidence>
<dbReference type="GeneID" id="111466879"/>
<evidence type="ECO:0000256" key="2">
    <source>
        <dbReference type="SAM" id="MobiDB-lite"/>
    </source>
</evidence>
<dbReference type="GO" id="GO:0008104">
    <property type="term" value="P:intracellular protein localization"/>
    <property type="evidence" value="ECO:0007669"/>
    <property type="project" value="TreeGrafter"/>
</dbReference>
<dbReference type="KEGG" id="cmax:111466879"/>
<evidence type="ECO:0000313" key="4">
    <source>
        <dbReference type="RefSeq" id="XP_022967322.1"/>
    </source>
</evidence>
<dbReference type="RefSeq" id="XP_022967322.1">
    <property type="nucleotide sequence ID" value="XM_023111554.1"/>
</dbReference>
<dbReference type="Proteomes" id="UP000504608">
    <property type="component" value="Unplaced"/>
</dbReference>
<proteinExistence type="predicted"/>
<dbReference type="OrthoDB" id="642193at2759"/>
<organism evidence="3 4">
    <name type="scientific">Cucurbita maxima</name>
    <name type="common">Pumpkin</name>
    <name type="synonym">Winter squash</name>
    <dbReference type="NCBI Taxonomy" id="3661"/>
    <lineage>
        <taxon>Eukaryota</taxon>
        <taxon>Viridiplantae</taxon>
        <taxon>Streptophyta</taxon>
        <taxon>Embryophyta</taxon>
        <taxon>Tracheophyta</taxon>
        <taxon>Spermatophyta</taxon>
        <taxon>Magnoliopsida</taxon>
        <taxon>eudicotyledons</taxon>
        <taxon>Gunneridae</taxon>
        <taxon>Pentapetalae</taxon>
        <taxon>rosids</taxon>
        <taxon>fabids</taxon>
        <taxon>Cucurbitales</taxon>
        <taxon>Cucurbitaceae</taxon>
        <taxon>Cucurbiteae</taxon>
        <taxon>Cucurbita</taxon>
    </lineage>
</organism>
<dbReference type="InterPro" id="IPR033961">
    <property type="entry name" value="Exo84"/>
</dbReference>
<feature type="region of interest" description="Disordered" evidence="2">
    <location>
        <begin position="207"/>
        <end position="239"/>
    </location>
</feature>
<accession>A0A6J1HQH6</accession>
<keyword evidence="3" id="KW-1185">Reference proteome</keyword>
<sequence length="239" mass="26752">MQSVSLSFAARFHENGDVEDSRWSHHASGDSDDDSEVRSMTAKGISYLCSELLELKAESNGDFHRIIISSCLSFSRAFEKVKVMQQDLMHLKSNISTQTKLVKDVLDGMDLDMESDETVDSTLQASEYSGISCLIELEAHIYEVSNTLDTLICENKINEALEIVKLEDENLQRLKVEEEHHSFGIVMLYDCVISDKKAKIMLRLAQETPAGGGTDPKTERPPSVNSPKTHQVPQELELC</sequence>
<dbReference type="GO" id="GO:0006887">
    <property type="term" value="P:exocytosis"/>
    <property type="evidence" value="ECO:0007669"/>
    <property type="project" value="InterPro"/>
</dbReference>
<evidence type="ECO:0000313" key="3">
    <source>
        <dbReference type="Proteomes" id="UP000504608"/>
    </source>
</evidence>
<name>A0A6J1HQH6_CUCMA</name>